<dbReference type="Proteomes" id="UP001497516">
    <property type="component" value="Chromosome 1"/>
</dbReference>
<sequence>MDLLTQSPSRFPDEICSSMGAKQRQRGMEIASDRAKKWRNRHQNGKKHALHMKLTVKNRNRCRRSVQAVSLLKITCRSATGLQIRRIDAAGEWAISPSLGN</sequence>
<evidence type="ECO:0000313" key="2">
    <source>
        <dbReference type="Proteomes" id="UP001497516"/>
    </source>
</evidence>
<dbReference type="AlphaFoldDB" id="A0AAV2CC59"/>
<reference evidence="1 2" key="1">
    <citation type="submission" date="2024-04" db="EMBL/GenBank/DDBJ databases">
        <authorList>
            <person name="Fracassetti M."/>
        </authorList>
    </citation>
    <scope>NUCLEOTIDE SEQUENCE [LARGE SCALE GENOMIC DNA]</scope>
</reference>
<proteinExistence type="predicted"/>
<dbReference type="EMBL" id="OZ034813">
    <property type="protein sequence ID" value="CAL1354103.1"/>
    <property type="molecule type" value="Genomic_DNA"/>
</dbReference>
<organism evidence="1 2">
    <name type="scientific">Linum trigynum</name>
    <dbReference type="NCBI Taxonomy" id="586398"/>
    <lineage>
        <taxon>Eukaryota</taxon>
        <taxon>Viridiplantae</taxon>
        <taxon>Streptophyta</taxon>
        <taxon>Embryophyta</taxon>
        <taxon>Tracheophyta</taxon>
        <taxon>Spermatophyta</taxon>
        <taxon>Magnoliopsida</taxon>
        <taxon>eudicotyledons</taxon>
        <taxon>Gunneridae</taxon>
        <taxon>Pentapetalae</taxon>
        <taxon>rosids</taxon>
        <taxon>fabids</taxon>
        <taxon>Malpighiales</taxon>
        <taxon>Linaceae</taxon>
        <taxon>Linum</taxon>
    </lineage>
</organism>
<accession>A0AAV2CC59</accession>
<keyword evidence="2" id="KW-1185">Reference proteome</keyword>
<gene>
    <name evidence="1" type="ORF">LTRI10_LOCUS1953</name>
</gene>
<name>A0AAV2CC59_9ROSI</name>
<protein>
    <submittedName>
        <fullName evidence="1">Uncharacterized protein</fullName>
    </submittedName>
</protein>
<evidence type="ECO:0000313" key="1">
    <source>
        <dbReference type="EMBL" id="CAL1354103.1"/>
    </source>
</evidence>